<comment type="subunit">
    <text evidence="4 10">Homodimer.</text>
</comment>
<organism evidence="15 16">
    <name type="scientific">Salinicoccus kekensis</name>
    <dbReference type="NCBI Taxonomy" id="714307"/>
    <lineage>
        <taxon>Bacteria</taxon>
        <taxon>Bacillati</taxon>
        <taxon>Bacillota</taxon>
        <taxon>Bacilli</taxon>
        <taxon>Bacillales</taxon>
        <taxon>Staphylococcaceae</taxon>
        <taxon>Salinicoccus</taxon>
    </lineage>
</organism>
<evidence type="ECO:0000256" key="1">
    <source>
        <dbReference type="ARBA" id="ARBA00002272"/>
    </source>
</evidence>
<evidence type="ECO:0000256" key="10">
    <source>
        <dbReference type="HAMAP-Rule" id="MF_01200"/>
    </source>
</evidence>
<dbReference type="UniPathway" id="UPA00070">
    <property type="reaction ID" value="UER00120"/>
</dbReference>
<dbReference type="NCBIfam" id="TIGR01740">
    <property type="entry name" value="pyrF"/>
    <property type="match status" value="1"/>
</dbReference>
<dbReference type="InterPro" id="IPR011060">
    <property type="entry name" value="RibuloseP-bd_barrel"/>
</dbReference>
<feature type="binding site" evidence="10 12">
    <location>
        <position position="116"/>
    </location>
    <ligand>
        <name>substrate</name>
    </ligand>
</feature>
<dbReference type="InterPro" id="IPR013785">
    <property type="entry name" value="Aldolase_TIM"/>
</dbReference>
<dbReference type="SMART" id="SM00934">
    <property type="entry name" value="OMPdecase"/>
    <property type="match status" value="1"/>
</dbReference>
<dbReference type="EMBL" id="OBQF01000001">
    <property type="protein sequence ID" value="SOC37971.1"/>
    <property type="molecule type" value="Genomic_DNA"/>
</dbReference>
<dbReference type="PANTHER" id="PTHR32119:SF2">
    <property type="entry name" value="OROTIDINE 5'-PHOSPHATE DECARBOXYLASE"/>
    <property type="match status" value="1"/>
</dbReference>
<dbReference type="HAMAP" id="MF_01200_B">
    <property type="entry name" value="OMPdecase_type1_B"/>
    <property type="match status" value="1"/>
</dbReference>
<comment type="catalytic activity">
    <reaction evidence="8 10 13">
        <text>orotidine 5'-phosphate + H(+) = UMP + CO2</text>
        <dbReference type="Rhea" id="RHEA:11596"/>
        <dbReference type="ChEBI" id="CHEBI:15378"/>
        <dbReference type="ChEBI" id="CHEBI:16526"/>
        <dbReference type="ChEBI" id="CHEBI:57538"/>
        <dbReference type="ChEBI" id="CHEBI:57865"/>
        <dbReference type="EC" id="4.1.1.23"/>
    </reaction>
</comment>
<feature type="binding site" evidence="10 12">
    <location>
        <position position="207"/>
    </location>
    <ligand>
        <name>substrate</name>
    </ligand>
</feature>
<evidence type="ECO:0000256" key="11">
    <source>
        <dbReference type="PIRSR" id="PIRSR614732-1"/>
    </source>
</evidence>
<evidence type="ECO:0000256" key="6">
    <source>
        <dbReference type="ARBA" id="ARBA00022975"/>
    </source>
</evidence>
<keyword evidence="6 10" id="KW-0665">Pyrimidine biosynthesis</keyword>
<feature type="binding site" evidence="10 12">
    <location>
        <position position="30"/>
    </location>
    <ligand>
        <name>substrate</name>
    </ligand>
</feature>
<reference evidence="16" key="1">
    <citation type="submission" date="2017-08" db="EMBL/GenBank/DDBJ databases">
        <authorList>
            <person name="Varghese N."/>
            <person name="Submissions S."/>
        </authorList>
    </citation>
    <scope>NUCLEOTIDE SEQUENCE [LARGE SCALE GENOMIC DNA]</scope>
    <source>
        <strain evidence="16">DSM 23173</strain>
    </source>
</reference>
<keyword evidence="16" id="KW-1185">Reference proteome</keyword>
<evidence type="ECO:0000256" key="3">
    <source>
        <dbReference type="ARBA" id="ARBA00004861"/>
    </source>
</evidence>
<evidence type="ECO:0000256" key="2">
    <source>
        <dbReference type="ARBA" id="ARBA00002356"/>
    </source>
</evidence>
<feature type="binding site" evidence="10 12">
    <location>
        <position position="9"/>
    </location>
    <ligand>
        <name>substrate</name>
    </ligand>
</feature>
<dbReference type="PANTHER" id="PTHR32119">
    <property type="entry name" value="OROTIDINE 5'-PHOSPHATE DECARBOXYLASE"/>
    <property type="match status" value="1"/>
</dbReference>
<evidence type="ECO:0000256" key="8">
    <source>
        <dbReference type="ARBA" id="ARBA00049157"/>
    </source>
</evidence>
<comment type="function">
    <text evidence="1">Catalyzes the condensation of ribulose 5-phosphate with formaldehyde to form 3-hexulose 6-phosphate.</text>
</comment>
<evidence type="ECO:0000256" key="4">
    <source>
        <dbReference type="ARBA" id="ARBA00011738"/>
    </source>
</evidence>
<protein>
    <recommendedName>
        <fullName evidence="10">Orotidine 5'-phosphate decarboxylase</fullName>
        <ecNumber evidence="10">4.1.1.23</ecNumber>
    </recommendedName>
    <alternativeName>
        <fullName evidence="10">OMP decarboxylase</fullName>
        <shortName evidence="10">OMPDCase</shortName>
        <shortName evidence="10">OMPdecase</shortName>
    </alternativeName>
</protein>
<feature type="active site" description="For OMPdecase activity" evidence="11">
    <location>
        <position position="59"/>
    </location>
</feature>
<comment type="pathway">
    <text evidence="3 10 13">Pyrimidine metabolism; UMP biosynthesis via de novo pathway; UMP from orotate: step 2/2.</text>
</comment>
<proteinExistence type="inferred from homology"/>
<dbReference type="PROSITE" id="PS00156">
    <property type="entry name" value="OMPDECASE"/>
    <property type="match status" value="1"/>
</dbReference>
<dbReference type="EC" id="4.1.1.23" evidence="10"/>
<gene>
    <name evidence="10" type="primary">pyrF</name>
    <name evidence="15" type="ORF">SAMN05878391_0193</name>
</gene>
<feature type="binding site" evidence="10 12">
    <location>
        <position position="208"/>
    </location>
    <ligand>
        <name>substrate</name>
    </ligand>
</feature>
<dbReference type="InterPro" id="IPR047596">
    <property type="entry name" value="OMPdecase_bac"/>
</dbReference>
<dbReference type="AlphaFoldDB" id="A0A285UCE4"/>
<dbReference type="GO" id="GO:0004590">
    <property type="term" value="F:orotidine-5'-phosphate decarboxylase activity"/>
    <property type="evidence" value="ECO:0007669"/>
    <property type="project" value="UniProtKB-UniRule"/>
</dbReference>
<accession>A0A285UCE4</accession>
<dbReference type="Pfam" id="PF00215">
    <property type="entry name" value="OMPdecase"/>
    <property type="match status" value="1"/>
</dbReference>
<name>A0A285UCE4_9STAP</name>
<evidence type="ECO:0000256" key="9">
    <source>
        <dbReference type="ARBA" id="ARBA00061012"/>
    </source>
</evidence>
<evidence type="ECO:0000256" key="12">
    <source>
        <dbReference type="PIRSR" id="PIRSR614732-2"/>
    </source>
</evidence>
<dbReference type="Proteomes" id="UP000219412">
    <property type="component" value="Unassembled WGS sequence"/>
</dbReference>
<feature type="binding site" evidence="10">
    <location>
        <begin position="57"/>
        <end position="66"/>
    </location>
    <ligand>
        <name>substrate</name>
    </ligand>
</feature>
<feature type="binding site" evidence="10 12">
    <location>
        <position position="187"/>
    </location>
    <ligand>
        <name>substrate</name>
    </ligand>
</feature>
<dbReference type="CDD" id="cd04725">
    <property type="entry name" value="OMP_decarboxylase_like"/>
    <property type="match status" value="1"/>
</dbReference>
<keyword evidence="7 10" id="KW-0456">Lyase</keyword>
<sequence>MNTPIIALDFREYETVKEFLGQFDEKLFVKVGLELYLSNGPKIVEEIRQMGHDIFLDLKLYDIPNTVGKAMEGIGRLDIQMTNVHAQGGTAMMKRALESFKDGNPDGKLIAVTQLTSMTDEMVSREQQSVLSLTESVVHYSKLAHQAGLDGVVASPLESEIIHEKVGPEFLTVTPGIRLEEDSNDDQARVVTPADARNKKSDYIVVGRSITQDKDPVDKYNRIKSIWEGVTVE</sequence>
<comment type="similarity">
    <text evidence="9 10">Belongs to the OMP decarboxylase family. Type 1 subfamily.</text>
</comment>
<evidence type="ECO:0000256" key="7">
    <source>
        <dbReference type="ARBA" id="ARBA00023239"/>
    </source>
</evidence>
<feature type="active site" description="Proton donor" evidence="10">
    <location>
        <position position="59"/>
    </location>
</feature>
<comment type="function">
    <text evidence="2 10">Catalyzes the decarboxylation of orotidine 5'-monophosphate (OMP) to uridine 5'-monophosphate (UMP).</text>
</comment>
<dbReference type="InterPro" id="IPR001754">
    <property type="entry name" value="OMPdeCOase_dom"/>
</dbReference>
<keyword evidence="5 10" id="KW-0210">Decarboxylase</keyword>
<dbReference type="SUPFAM" id="SSF51366">
    <property type="entry name" value="Ribulose-phoshate binding barrel"/>
    <property type="match status" value="1"/>
</dbReference>
<dbReference type="GO" id="GO:0005829">
    <property type="term" value="C:cytosol"/>
    <property type="evidence" value="ECO:0007669"/>
    <property type="project" value="TreeGrafter"/>
</dbReference>
<evidence type="ECO:0000259" key="14">
    <source>
        <dbReference type="SMART" id="SM00934"/>
    </source>
</evidence>
<feature type="domain" description="Orotidine 5'-phosphate decarboxylase" evidence="14">
    <location>
        <begin position="3"/>
        <end position="223"/>
    </location>
</feature>
<feature type="active site" description="For OMPdecase activity" evidence="11">
    <location>
        <position position="62"/>
    </location>
</feature>
<dbReference type="FunFam" id="3.20.20.70:FF:000015">
    <property type="entry name" value="Orotidine 5'-phosphate decarboxylase"/>
    <property type="match status" value="1"/>
</dbReference>
<evidence type="ECO:0000313" key="16">
    <source>
        <dbReference type="Proteomes" id="UP000219412"/>
    </source>
</evidence>
<dbReference type="GO" id="GO:0006207">
    <property type="term" value="P:'de novo' pyrimidine nucleobase biosynthetic process"/>
    <property type="evidence" value="ECO:0007669"/>
    <property type="project" value="InterPro"/>
</dbReference>
<evidence type="ECO:0000256" key="5">
    <source>
        <dbReference type="ARBA" id="ARBA00022793"/>
    </source>
</evidence>
<dbReference type="Gene3D" id="3.20.20.70">
    <property type="entry name" value="Aldolase class I"/>
    <property type="match status" value="1"/>
</dbReference>
<dbReference type="InterPro" id="IPR014732">
    <property type="entry name" value="OMPdecase"/>
</dbReference>
<evidence type="ECO:0000256" key="13">
    <source>
        <dbReference type="RuleBase" id="RU000512"/>
    </source>
</evidence>
<dbReference type="GO" id="GO:0044205">
    <property type="term" value="P:'de novo' UMP biosynthetic process"/>
    <property type="evidence" value="ECO:0007669"/>
    <property type="project" value="UniProtKB-UniRule"/>
</dbReference>
<feature type="binding site" evidence="10 12">
    <location>
        <position position="178"/>
    </location>
    <ligand>
        <name>substrate</name>
    </ligand>
</feature>
<feature type="active site" description="For OMPdecase activity" evidence="11">
    <location>
        <position position="57"/>
    </location>
</feature>
<evidence type="ECO:0000313" key="15">
    <source>
        <dbReference type="EMBL" id="SOC37971.1"/>
    </source>
</evidence>
<dbReference type="InterPro" id="IPR018089">
    <property type="entry name" value="OMPdecase_AS"/>
</dbReference>
<dbReference type="NCBIfam" id="NF001273">
    <property type="entry name" value="PRK00230.1"/>
    <property type="match status" value="1"/>
</dbReference>